<comment type="caution">
    <text evidence="10">The sequence shown here is derived from an EMBL/GenBank/DDBJ whole genome shotgun (WGS) entry which is preliminary data.</text>
</comment>
<evidence type="ECO:0000256" key="7">
    <source>
        <dbReference type="ARBA" id="ARBA00023125"/>
    </source>
</evidence>
<evidence type="ECO:0000256" key="3">
    <source>
        <dbReference type="ARBA" id="ARBA00012895"/>
    </source>
</evidence>
<feature type="domain" description="Toprim" evidence="9">
    <location>
        <begin position="1"/>
        <end position="52"/>
    </location>
</feature>
<dbReference type="InterPro" id="IPR001241">
    <property type="entry name" value="Topo_IIA"/>
</dbReference>
<evidence type="ECO:0000313" key="11">
    <source>
        <dbReference type="Proteomes" id="UP000483094"/>
    </source>
</evidence>
<dbReference type="PROSITE" id="PS50880">
    <property type="entry name" value="TOPRIM"/>
    <property type="match status" value="1"/>
</dbReference>
<dbReference type="PRINTS" id="PR00418">
    <property type="entry name" value="TPI2FAMILY"/>
</dbReference>
<keyword evidence="7" id="KW-0238">DNA-binding</keyword>
<dbReference type="EMBL" id="WNHQ01000817">
    <property type="protein sequence ID" value="MTV74072.1"/>
    <property type="molecule type" value="Genomic_DNA"/>
</dbReference>
<dbReference type="PANTHER" id="PTHR45866:SF1">
    <property type="entry name" value="DNA GYRASE SUBUNIT B, MITOCHONDRIAL"/>
    <property type="match status" value="1"/>
</dbReference>
<dbReference type="GO" id="GO:0006265">
    <property type="term" value="P:DNA topological change"/>
    <property type="evidence" value="ECO:0007669"/>
    <property type="project" value="InterPro"/>
</dbReference>
<dbReference type="Gene3D" id="3.40.50.670">
    <property type="match status" value="1"/>
</dbReference>
<keyword evidence="8" id="KW-0413">Isomerase</keyword>
<keyword evidence="5" id="KW-0067">ATP-binding</keyword>
<dbReference type="SUPFAM" id="SSF56719">
    <property type="entry name" value="Type II DNA topoisomerase"/>
    <property type="match status" value="1"/>
</dbReference>
<evidence type="ECO:0000256" key="2">
    <source>
        <dbReference type="ARBA" id="ARBA00010708"/>
    </source>
</evidence>
<evidence type="ECO:0000256" key="6">
    <source>
        <dbReference type="ARBA" id="ARBA00023029"/>
    </source>
</evidence>
<proteinExistence type="inferred from homology"/>
<sequence length="159" mass="18319">EFDVSKARYQKLVLMTDADVDGAHIRTLLLTLIYRYMKPILEAGYVYIAQPPIYGVKVGSEIKEYIQPGADQEIKLQEALARYSEGRTKPTIQRYKGLGEMDDHQLWETTMDPEHRLMARVSVDDAAEADKIFDMLMGDRVEPRREFIEENAVYSTLDV</sequence>
<organism evidence="10 11">
    <name type="scientific">Streptococcus pneumoniae</name>
    <dbReference type="NCBI Taxonomy" id="1313"/>
    <lineage>
        <taxon>Bacteria</taxon>
        <taxon>Bacillati</taxon>
        <taxon>Bacillota</taxon>
        <taxon>Bacilli</taxon>
        <taxon>Lactobacillales</taxon>
        <taxon>Streptococcaceae</taxon>
        <taxon>Streptococcus</taxon>
    </lineage>
</organism>
<dbReference type="Pfam" id="PF01751">
    <property type="entry name" value="Toprim"/>
    <property type="match status" value="1"/>
</dbReference>
<dbReference type="AlphaFoldDB" id="A0A6G2DCN7"/>
<reference evidence="10 11" key="1">
    <citation type="submission" date="2019-11" db="EMBL/GenBank/DDBJ databases">
        <title>Growth characteristics of pneumococcus vary with the chemical composition of the capsule and with environmental conditions.</title>
        <authorList>
            <person name="Tothpal A."/>
            <person name="Desobry K."/>
            <person name="Joshi S."/>
            <person name="Wyllie A.L."/>
            <person name="Weinberger D.M."/>
        </authorList>
    </citation>
    <scope>NUCLEOTIDE SEQUENCE [LARGE SCALE GENOMIC DNA]</scope>
    <source>
        <strain evidence="11">pnumococcus19F</strain>
    </source>
</reference>
<dbReference type="GO" id="GO:0034335">
    <property type="term" value="F:DNA negative supercoiling activity"/>
    <property type="evidence" value="ECO:0007669"/>
    <property type="project" value="UniProtKB-ARBA"/>
</dbReference>
<dbReference type="InterPro" id="IPR013760">
    <property type="entry name" value="Topo_IIA-like_dom_sf"/>
</dbReference>
<keyword evidence="6" id="KW-0799">Topoisomerase</keyword>
<comment type="catalytic activity">
    <reaction evidence="1">
        <text>ATP-dependent breakage, passage and rejoining of double-stranded DNA.</text>
        <dbReference type="EC" id="5.6.2.2"/>
    </reaction>
</comment>
<protein>
    <recommendedName>
        <fullName evidence="3">DNA topoisomerase (ATP-hydrolyzing)</fullName>
        <ecNumber evidence="3">5.6.2.2</ecNumber>
    </recommendedName>
</protein>
<keyword evidence="4" id="KW-0547">Nucleotide-binding</keyword>
<dbReference type="InterPro" id="IPR002288">
    <property type="entry name" value="DNA_gyrase_B_C"/>
</dbReference>
<evidence type="ECO:0000256" key="1">
    <source>
        <dbReference type="ARBA" id="ARBA00000185"/>
    </source>
</evidence>
<feature type="non-terminal residue" evidence="10">
    <location>
        <position position="1"/>
    </location>
</feature>
<evidence type="ECO:0000313" key="10">
    <source>
        <dbReference type="EMBL" id="MTV74072.1"/>
    </source>
</evidence>
<dbReference type="SMART" id="SM00433">
    <property type="entry name" value="TOP2c"/>
    <property type="match status" value="1"/>
</dbReference>
<gene>
    <name evidence="10" type="ORF">GM540_08780</name>
</gene>
<dbReference type="InterPro" id="IPR013759">
    <property type="entry name" value="Topo_IIA_B_C"/>
</dbReference>
<name>A0A6G2DCN7_STREE</name>
<evidence type="ECO:0000259" key="9">
    <source>
        <dbReference type="PROSITE" id="PS50880"/>
    </source>
</evidence>
<dbReference type="GO" id="GO:0005524">
    <property type="term" value="F:ATP binding"/>
    <property type="evidence" value="ECO:0007669"/>
    <property type="project" value="UniProtKB-KW"/>
</dbReference>
<dbReference type="EC" id="5.6.2.2" evidence="3"/>
<dbReference type="Proteomes" id="UP000483094">
    <property type="component" value="Unassembled WGS sequence"/>
</dbReference>
<evidence type="ECO:0000256" key="8">
    <source>
        <dbReference type="ARBA" id="ARBA00023235"/>
    </source>
</evidence>
<accession>A0A6G2DCN7</accession>
<evidence type="ECO:0000256" key="4">
    <source>
        <dbReference type="ARBA" id="ARBA00022741"/>
    </source>
</evidence>
<dbReference type="InterPro" id="IPR006171">
    <property type="entry name" value="TOPRIM_dom"/>
</dbReference>
<dbReference type="Pfam" id="PF00986">
    <property type="entry name" value="DNA_gyraseB_C"/>
    <property type="match status" value="1"/>
</dbReference>
<comment type="similarity">
    <text evidence="2">Belongs to the type II topoisomerase GyrB family.</text>
</comment>
<dbReference type="GO" id="GO:0003677">
    <property type="term" value="F:DNA binding"/>
    <property type="evidence" value="ECO:0007669"/>
    <property type="project" value="UniProtKB-KW"/>
</dbReference>
<evidence type="ECO:0000256" key="5">
    <source>
        <dbReference type="ARBA" id="ARBA00022840"/>
    </source>
</evidence>
<dbReference type="PANTHER" id="PTHR45866">
    <property type="entry name" value="DNA GYRASE/TOPOISOMERASE SUBUNIT B"/>
    <property type="match status" value="1"/>
</dbReference>